<proteinExistence type="predicted"/>
<dbReference type="CDD" id="cd03467">
    <property type="entry name" value="Rieske"/>
    <property type="match status" value="1"/>
</dbReference>
<keyword evidence="6" id="KW-0411">Iron-sulfur</keyword>
<dbReference type="InterPro" id="IPR036922">
    <property type="entry name" value="Rieske_2Fe-2S_sf"/>
</dbReference>
<evidence type="ECO:0000256" key="5">
    <source>
        <dbReference type="ARBA" id="ARBA00023004"/>
    </source>
</evidence>
<dbReference type="GO" id="GO:0016705">
    <property type="term" value="F:oxidoreductase activity, acting on paired donors, with incorporation or reduction of molecular oxygen"/>
    <property type="evidence" value="ECO:0007669"/>
    <property type="project" value="UniProtKB-ARBA"/>
</dbReference>
<dbReference type="InterPro" id="IPR014349">
    <property type="entry name" value="Rieske_Fe-S_prot"/>
</dbReference>
<dbReference type="GO" id="GO:0016020">
    <property type="term" value="C:membrane"/>
    <property type="evidence" value="ECO:0007669"/>
    <property type="project" value="InterPro"/>
</dbReference>
<feature type="domain" description="Rieske" evidence="11">
    <location>
        <begin position="72"/>
        <end position="169"/>
    </location>
</feature>
<evidence type="ECO:0000256" key="6">
    <source>
        <dbReference type="ARBA" id="ARBA00023014"/>
    </source>
</evidence>
<dbReference type="PROSITE" id="PS51296">
    <property type="entry name" value="RIESKE"/>
    <property type="match status" value="1"/>
</dbReference>
<dbReference type="PROSITE" id="PS51318">
    <property type="entry name" value="TAT"/>
    <property type="match status" value="1"/>
</dbReference>
<dbReference type="Pfam" id="PF00355">
    <property type="entry name" value="Rieske"/>
    <property type="match status" value="1"/>
</dbReference>
<keyword evidence="3" id="KW-0001">2Fe-2S</keyword>
<evidence type="ECO:0000256" key="8">
    <source>
        <dbReference type="ARBA" id="ARBA00029586"/>
    </source>
</evidence>
<dbReference type="Gene3D" id="2.102.10.10">
    <property type="entry name" value="Rieske [2Fe-2S] iron-sulphur domain"/>
    <property type="match status" value="1"/>
</dbReference>
<dbReference type="InterPro" id="IPR006311">
    <property type="entry name" value="TAT_signal"/>
</dbReference>
<dbReference type="InterPro" id="IPR017941">
    <property type="entry name" value="Rieske_2Fe-2S"/>
</dbReference>
<evidence type="ECO:0000313" key="13">
    <source>
        <dbReference type="Proteomes" id="UP000198881"/>
    </source>
</evidence>
<dbReference type="Proteomes" id="UP000198881">
    <property type="component" value="Unassembled WGS sequence"/>
</dbReference>
<dbReference type="PRINTS" id="PR00162">
    <property type="entry name" value="RIESKE"/>
</dbReference>
<evidence type="ECO:0000256" key="3">
    <source>
        <dbReference type="ARBA" id="ARBA00022714"/>
    </source>
</evidence>
<organism evidence="12 13">
    <name type="scientific">Micrococcus terreus</name>
    <dbReference type="NCBI Taxonomy" id="574650"/>
    <lineage>
        <taxon>Bacteria</taxon>
        <taxon>Bacillati</taxon>
        <taxon>Actinomycetota</taxon>
        <taxon>Actinomycetes</taxon>
        <taxon>Micrococcales</taxon>
        <taxon>Micrococcaceae</taxon>
        <taxon>Micrococcus</taxon>
    </lineage>
</organism>
<evidence type="ECO:0000256" key="9">
    <source>
        <dbReference type="ARBA" id="ARBA00034078"/>
    </source>
</evidence>
<evidence type="ECO:0000313" key="12">
    <source>
        <dbReference type="EMBL" id="SFV22414.1"/>
    </source>
</evidence>
<keyword evidence="5" id="KW-0408">Iron</keyword>
<name>A0A1I7MKF5_9MICC</name>
<keyword evidence="12" id="KW-0560">Oxidoreductase</keyword>
<evidence type="ECO:0000256" key="1">
    <source>
        <dbReference type="ARBA" id="ARBA00002494"/>
    </source>
</evidence>
<dbReference type="STRING" id="574650.SAMN04487966_104112"/>
<keyword evidence="7" id="KW-1015">Disulfide bond</keyword>
<gene>
    <name evidence="12" type="ORF">SAMN04487966_104112</name>
</gene>
<dbReference type="SUPFAM" id="SSF50022">
    <property type="entry name" value="ISP domain"/>
    <property type="match status" value="1"/>
</dbReference>
<accession>A0A1I7MKF5</accession>
<dbReference type="InterPro" id="IPR005805">
    <property type="entry name" value="Rieske_Fe-S_prot_C"/>
</dbReference>
<dbReference type="PANTHER" id="PTHR10134">
    <property type="entry name" value="CYTOCHROME B-C1 COMPLEX SUBUNIT RIESKE, MITOCHONDRIAL"/>
    <property type="match status" value="1"/>
</dbReference>
<dbReference type="EMBL" id="FPCG01000004">
    <property type="protein sequence ID" value="SFV22414.1"/>
    <property type="molecule type" value="Genomic_DNA"/>
</dbReference>
<dbReference type="GO" id="GO:0051213">
    <property type="term" value="F:dioxygenase activity"/>
    <property type="evidence" value="ECO:0007669"/>
    <property type="project" value="UniProtKB-KW"/>
</dbReference>
<reference evidence="12 13" key="1">
    <citation type="submission" date="2016-10" db="EMBL/GenBank/DDBJ databases">
        <authorList>
            <person name="de Groot N.N."/>
        </authorList>
    </citation>
    <scope>NUCLEOTIDE SEQUENCE [LARGE SCALE GENOMIC DNA]</scope>
    <source>
        <strain evidence="12 13">CGMCC 1.7054</strain>
    </source>
</reference>
<dbReference type="GO" id="GO:0004497">
    <property type="term" value="F:monooxygenase activity"/>
    <property type="evidence" value="ECO:0007669"/>
    <property type="project" value="UniProtKB-ARBA"/>
</dbReference>
<evidence type="ECO:0000256" key="2">
    <source>
        <dbReference type="ARBA" id="ARBA00015816"/>
    </source>
</evidence>
<comment type="cofactor">
    <cofactor evidence="9">
        <name>[2Fe-2S] cluster</name>
        <dbReference type="ChEBI" id="CHEBI:190135"/>
    </cofactor>
</comment>
<sequence length="171" mass="17683">MTSSDRSSAPDRVPSPEDTSCCGGCGPTRRTFLERGALIGAAGVAAVGLSGCTDAIRNEQNAPSHHVGGTPTRAIETAELPVGNSASVQLRGRILLIHRSAEQTVHAYSAVCTHQGCTVGLGERQGEPTFACPCHGSHFDVTTGVPYGGPARKPLTEFTAAVDGDWITVTL</sequence>
<feature type="region of interest" description="Disordered" evidence="10">
    <location>
        <begin position="1"/>
        <end position="21"/>
    </location>
</feature>
<dbReference type="RefSeq" id="WP_218154319.1">
    <property type="nucleotide sequence ID" value="NZ_CBDRLN010000004.1"/>
</dbReference>
<dbReference type="GO" id="GO:0046872">
    <property type="term" value="F:metal ion binding"/>
    <property type="evidence" value="ECO:0007669"/>
    <property type="project" value="UniProtKB-KW"/>
</dbReference>
<dbReference type="AlphaFoldDB" id="A0A1I7MKF5"/>
<keyword evidence="13" id="KW-1185">Reference proteome</keyword>
<keyword evidence="4" id="KW-0479">Metal-binding</keyword>
<comment type="function">
    <text evidence="1">Iron-sulfur subunit of the cytochrome bc1 complex, an essential component of the respiratory electron transport chain required for ATP synthesis. The bc1 complex catalyzes the oxidation of menaquinol and the reduction of cytochrome c in the respiratory chain. The bc1 complex operates through a Q-cycle mechanism that couples electron transfer to generation of the proton gradient that drives ATP synthesis.</text>
</comment>
<keyword evidence="12" id="KW-0223">Dioxygenase</keyword>
<protein>
    <recommendedName>
        <fullName evidence="2">Cytochrome bc1 complex Rieske iron-sulfur subunit</fullName>
    </recommendedName>
    <alternativeName>
        <fullName evidence="8">Cytochrome bc1 reductase complex subunit QcrA</fullName>
    </alternativeName>
</protein>
<evidence type="ECO:0000259" key="11">
    <source>
        <dbReference type="PROSITE" id="PS51296"/>
    </source>
</evidence>
<dbReference type="GO" id="GO:0051537">
    <property type="term" value="F:2 iron, 2 sulfur cluster binding"/>
    <property type="evidence" value="ECO:0007669"/>
    <property type="project" value="UniProtKB-KW"/>
</dbReference>
<evidence type="ECO:0000256" key="10">
    <source>
        <dbReference type="SAM" id="MobiDB-lite"/>
    </source>
</evidence>
<evidence type="ECO:0000256" key="4">
    <source>
        <dbReference type="ARBA" id="ARBA00022723"/>
    </source>
</evidence>
<evidence type="ECO:0000256" key="7">
    <source>
        <dbReference type="ARBA" id="ARBA00023157"/>
    </source>
</evidence>